<keyword evidence="3" id="KW-1185">Reference proteome</keyword>
<proteinExistence type="predicted"/>
<dbReference type="Proteomes" id="UP001322277">
    <property type="component" value="Chromosome 2"/>
</dbReference>
<reference evidence="3" key="1">
    <citation type="journal article" date="2023" name="bioRxiv">
        <title>Complete genome of the Medicago anthracnose fungus, Colletotrichum destructivum, reveals a mini-chromosome-like region within a core chromosome.</title>
        <authorList>
            <person name="Lapalu N."/>
            <person name="Simon A."/>
            <person name="Lu A."/>
            <person name="Plaumann P.-L."/>
            <person name="Amselem J."/>
            <person name="Pigne S."/>
            <person name="Auger A."/>
            <person name="Koch C."/>
            <person name="Dallery J.-F."/>
            <person name="O'Connell R.J."/>
        </authorList>
    </citation>
    <scope>NUCLEOTIDE SEQUENCE [LARGE SCALE GENOMIC DNA]</scope>
    <source>
        <strain evidence="3">CBS 520.97</strain>
    </source>
</reference>
<evidence type="ECO:0000313" key="2">
    <source>
        <dbReference type="EMBL" id="WQF77279.1"/>
    </source>
</evidence>
<organism evidence="2 3">
    <name type="scientific">Colletotrichum destructivum</name>
    <dbReference type="NCBI Taxonomy" id="34406"/>
    <lineage>
        <taxon>Eukaryota</taxon>
        <taxon>Fungi</taxon>
        <taxon>Dikarya</taxon>
        <taxon>Ascomycota</taxon>
        <taxon>Pezizomycotina</taxon>
        <taxon>Sordariomycetes</taxon>
        <taxon>Hypocreomycetidae</taxon>
        <taxon>Glomerellales</taxon>
        <taxon>Glomerellaceae</taxon>
        <taxon>Colletotrichum</taxon>
        <taxon>Colletotrichum destructivum species complex</taxon>
    </lineage>
</organism>
<evidence type="ECO:0000256" key="1">
    <source>
        <dbReference type="SAM" id="MobiDB-lite"/>
    </source>
</evidence>
<sequence>MPYGTHESWTDGHSDAQHASSFFSRGARPIPTPVKPKQLNHSPHTNKLRVPSVPPVNSCHRR</sequence>
<dbReference type="GeneID" id="87938796"/>
<dbReference type="RefSeq" id="XP_062774503.1">
    <property type="nucleotide sequence ID" value="XM_062918452.1"/>
</dbReference>
<feature type="region of interest" description="Disordered" evidence="1">
    <location>
        <begin position="1"/>
        <end position="62"/>
    </location>
</feature>
<evidence type="ECO:0000313" key="3">
    <source>
        <dbReference type="Proteomes" id="UP001322277"/>
    </source>
</evidence>
<protein>
    <submittedName>
        <fullName evidence="2">Uncharacterized protein</fullName>
    </submittedName>
</protein>
<name>A0AAX4I237_9PEZI</name>
<dbReference type="AlphaFoldDB" id="A0AAX4I237"/>
<dbReference type="EMBL" id="CP137306">
    <property type="protein sequence ID" value="WQF77279.1"/>
    <property type="molecule type" value="Genomic_DNA"/>
</dbReference>
<gene>
    <name evidence="2" type="ORF">CDEST_02293</name>
</gene>
<dbReference type="KEGG" id="cdet:87938796"/>
<accession>A0AAX4I237</accession>